<evidence type="ECO:0000313" key="2">
    <source>
        <dbReference type="Proteomes" id="UP001201449"/>
    </source>
</evidence>
<organism evidence="1 2">
    <name type="scientific">Mariniradius sediminis</name>
    <dbReference type="NCBI Taxonomy" id="2909237"/>
    <lineage>
        <taxon>Bacteria</taxon>
        <taxon>Pseudomonadati</taxon>
        <taxon>Bacteroidota</taxon>
        <taxon>Cytophagia</taxon>
        <taxon>Cytophagales</taxon>
        <taxon>Cyclobacteriaceae</taxon>
        <taxon>Mariniradius</taxon>
    </lineage>
</organism>
<accession>A0ABS9BQG6</accession>
<evidence type="ECO:0008006" key="3">
    <source>
        <dbReference type="Google" id="ProtNLM"/>
    </source>
</evidence>
<name>A0ABS9BQG6_9BACT</name>
<gene>
    <name evidence="1" type="ORF">L0U89_01425</name>
</gene>
<comment type="caution">
    <text evidence="1">The sequence shown here is derived from an EMBL/GenBank/DDBJ whole genome shotgun (WGS) entry which is preliminary data.</text>
</comment>
<reference evidence="1 2" key="1">
    <citation type="submission" date="2022-01" db="EMBL/GenBank/DDBJ databases">
        <title>Mariniradius saccharolyticus sp. nov., isolated from sediment of a river.</title>
        <authorList>
            <person name="Liu H."/>
        </authorList>
    </citation>
    <scope>NUCLEOTIDE SEQUENCE [LARGE SCALE GENOMIC DNA]</scope>
    <source>
        <strain evidence="1 2">RY-2</strain>
    </source>
</reference>
<sequence>MIKQYIKMGKYLWSYLFLVILIPCCVGPEDGFERFNFSVEKTMSFETEIYSIDDVEFGAFHDSLVYGLDMVRSVVHKFDTKGKLLAHNRFQDGINEIDLLVLGGVYPINKDSIFVIESGYDNLLLLGGDLKIKESWNIRKVTGSNIGIGGSNTQIVNFEYILNEPHITLVASDRNFRTSEKAFFENSFLAVKVNLNTGEFKPLFRYPIESPYREHLFWDSESPYILYFESRYFVTFPMDPNIYIFREGTEDYEVIRYSGKLNKSGGRGVAFGMHQREFLDNHYLEVFHNQNDYYLISNSLMQKAGHKYFVRVARRAINDKNFDYKDLNTFMIKHPGQEYIIQIIDLEKGEKGKIREYKLPKAYKNFLFIDKDGKIYFSRKNDKSEGYFVDVVSWNGDILE</sequence>
<protein>
    <recommendedName>
        <fullName evidence="3">TolB-like 6-blade propeller-like</fullName>
    </recommendedName>
</protein>
<keyword evidence="2" id="KW-1185">Reference proteome</keyword>
<dbReference type="EMBL" id="JAKEVZ010000001">
    <property type="protein sequence ID" value="MCF1749715.1"/>
    <property type="molecule type" value="Genomic_DNA"/>
</dbReference>
<dbReference type="Proteomes" id="UP001201449">
    <property type="component" value="Unassembled WGS sequence"/>
</dbReference>
<evidence type="ECO:0000313" key="1">
    <source>
        <dbReference type="EMBL" id="MCF1749715.1"/>
    </source>
</evidence>
<proteinExistence type="predicted"/>